<sequence length="237" mass="28082">MSDLFKKRGIRQSHSVGPYNKSNDTEQWIRISQGCPNNCPFCYEPPKEEIFPVPFIIRNRVKIMDMNLLSKSKALKIIQDLGERRVDNRVVYYELVCGIDYRYLTSEIATALRDSRFGNIRIAWDFGFVDQYKIRDAIELLKAAGYKKKTIMVFMICNWQTPFKECFKKLYLCAVWNVRVSDCYFDGQTSPNIQPIGWTQYEIKTFRSQVRKHNQLITFGIDPEIKRNPRQKRMFDQ</sequence>
<dbReference type="InterPro" id="IPR007197">
    <property type="entry name" value="rSAM"/>
</dbReference>
<gene>
    <name evidence="1" type="ORF">LCGC14_2464730</name>
</gene>
<dbReference type="GO" id="GO:0051536">
    <property type="term" value="F:iron-sulfur cluster binding"/>
    <property type="evidence" value="ECO:0007669"/>
    <property type="project" value="InterPro"/>
</dbReference>
<accession>A0A0F9DPD0</accession>
<dbReference type="GO" id="GO:0003824">
    <property type="term" value="F:catalytic activity"/>
    <property type="evidence" value="ECO:0007669"/>
    <property type="project" value="InterPro"/>
</dbReference>
<protein>
    <recommendedName>
        <fullName evidence="2">Radical SAM core domain-containing protein</fullName>
    </recommendedName>
</protein>
<organism evidence="1">
    <name type="scientific">marine sediment metagenome</name>
    <dbReference type="NCBI Taxonomy" id="412755"/>
    <lineage>
        <taxon>unclassified sequences</taxon>
        <taxon>metagenomes</taxon>
        <taxon>ecological metagenomes</taxon>
    </lineage>
</organism>
<name>A0A0F9DPD0_9ZZZZ</name>
<comment type="caution">
    <text evidence="1">The sequence shown here is derived from an EMBL/GenBank/DDBJ whole genome shotgun (WGS) entry which is preliminary data.</text>
</comment>
<evidence type="ECO:0000313" key="1">
    <source>
        <dbReference type="EMBL" id="KKL19511.1"/>
    </source>
</evidence>
<evidence type="ECO:0008006" key="2">
    <source>
        <dbReference type="Google" id="ProtNLM"/>
    </source>
</evidence>
<proteinExistence type="predicted"/>
<dbReference type="EMBL" id="LAZR01038463">
    <property type="protein sequence ID" value="KKL19511.1"/>
    <property type="molecule type" value="Genomic_DNA"/>
</dbReference>
<dbReference type="SFLD" id="SFLDS00029">
    <property type="entry name" value="Radical_SAM"/>
    <property type="match status" value="1"/>
</dbReference>
<reference evidence="1" key="1">
    <citation type="journal article" date="2015" name="Nature">
        <title>Complex archaea that bridge the gap between prokaryotes and eukaryotes.</title>
        <authorList>
            <person name="Spang A."/>
            <person name="Saw J.H."/>
            <person name="Jorgensen S.L."/>
            <person name="Zaremba-Niedzwiedzka K."/>
            <person name="Martijn J."/>
            <person name="Lind A.E."/>
            <person name="van Eijk R."/>
            <person name="Schleper C."/>
            <person name="Guy L."/>
            <person name="Ettema T.J."/>
        </authorList>
    </citation>
    <scope>NUCLEOTIDE SEQUENCE</scope>
</reference>
<dbReference type="AlphaFoldDB" id="A0A0F9DPD0"/>